<evidence type="ECO:0000313" key="2">
    <source>
        <dbReference type="EMBL" id="MFD2257958.1"/>
    </source>
</evidence>
<sequence>MKLETTLNERPGFLHALPLFDLFMLVTLLLFIGPMFLSQSGVSVEVPSSQFQMQRYRESIVVTLGPGEVEPSLHVGRQAVSLRELQEKLDALKTDEVMSRAIVLLKTDIGTTVGMERKVSEIILKSGFRLALVGRSEIPTELQDPAISPAE</sequence>
<accession>A0ABW5DBT6</accession>
<gene>
    <name evidence="2" type="ORF">ACFSSA_14850</name>
</gene>
<organism evidence="2 3">
    <name type="scientific">Luteolibacter algae</name>
    <dbReference type="NCBI Taxonomy" id="454151"/>
    <lineage>
        <taxon>Bacteria</taxon>
        <taxon>Pseudomonadati</taxon>
        <taxon>Verrucomicrobiota</taxon>
        <taxon>Verrucomicrobiia</taxon>
        <taxon>Verrucomicrobiales</taxon>
        <taxon>Verrucomicrobiaceae</taxon>
        <taxon>Luteolibacter</taxon>
    </lineage>
</organism>
<proteinExistence type="predicted"/>
<reference evidence="3" key="1">
    <citation type="journal article" date="2019" name="Int. J. Syst. Evol. Microbiol.">
        <title>The Global Catalogue of Microorganisms (GCM) 10K type strain sequencing project: providing services to taxonomists for standard genome sequencing and annotation.</title>
        <authorList>
            <consortium name="The Broad Institute Genomics Platform"/>
            <consortium name="The Broad Institute Genome Sequencing Center for Infectious Disease"/>
            <person name="Wu L."/>
            <person name="Ma J."/>
        </authorList>
    </citation>
    <scope>NUCLEOTIDE SEQUENCE [LARGE SCALE GENOMIC DNA]</scope>
    <source>
        <strain evidence="3">CGMCC 4.7106</strain>
    </source>
</reference>
<keyword evidence="3" id="KW-1185">Reference proteome</keyword>
<evidence type="ECO:0008006" key="4">
    <source>
        <dbReference type="Google" id="ProtNLM"/>
    </source>
</evidence>
<name>A0ABW5DBT6_9BACT</name>
<protein>
    <recommendedName>
        <fullName evidence="4">Biopolymer transporter ExbD</fullName>
    </recommendedName>
</protein>
<evidence type="ECO:0000256" key="1">
    <source>
        <dbReference type="SAM" id="Phobius"/>
    </source>
</evidence>
<comment type="caution">
    <text evidence="2">The sequence shown here is derived from an EMBL/GenBank/DDBJ whole genome shotgun (WGS) entry which is preliminary data.</text>
</comment>
<keyword evidence="1" id="KW-0472">Membrane</keyword>
<feature type="transmembrane region" description="Helical" evidence="1">
    <location>
        <begin position="12"/>
        <end position="37"/>
    </location>
</feature>
<dbReference type="Proteomes" id="UP001597375">
    <property type="component" value="Unassembled WGS sequence"/>
</dbReference>
<keyword evidence="1" id="KW-1133">Transmembrane helix</keyword>
<evidence type="ECO:0000313" key="3">
    <source>
        <dbReference type="Proteomes" id="UP001597375"/>
    </source>
</evidence>
<dbReference type="RefSeq" id="WP_386821372.1">
    <property type="nucleotide sequence ID" value="NZ_JBHUIT010000034.1"/>
</dbReference>
<dbReference type="EMBL" id="JBHUIT010000034">
    <property type="protein sequence ID" value="MFD2257958.1"/>
    <property type="molecule type" value="Genomic_DNA"/>
</dbReference>
<keyword evidence="1" id="KW-0812">Transmembrane</keyword>